<reference evidence="1" key="1">
    <citation type="submission" date="2020-03" db="EMBL/GenBank/DDBJ databases">
        <authorList>
            <person name="Weist P."/>
        </authorList>
    </citation>
    <scope>NUCLEOTIDE SEQUENCE</scope>
</reference>
<proteinExistence type="predicted"/>
<name>A0A9N7UZ22_PLEPL</name>
<dbReference type="EMBL" id="CADEAL010002380">
    <property type="protein sequence ID" value="CAB1440010.1"/>
    <property type="molecule type" value="Genomic_DNA"/>
</dbReference>
<dbReference type="InterPro" id="IPR033379">
    <property type="entry name" value="Acid_Pase_AS"/>
</dbReference>
<keyword evidence="2" id="KW-1185">Reference proteome</keyword>
<sequence>MQRMGKVTIKRCQSCKCVNVARVEEADCFCPGIRALRILHRHGARRPVRNLGLDIVVIRILFSAHLRRLGLH</sequence>
<dbReference type="AlphaFoldDB" id="A0A9N7UZ22"/>
<evidence type="ECO:0000313" key="2">
    <source>
        <dbReference type="Proteomes" id="UP001153269"/>
    </source>
</evidence>
<dbReference type="Proteomes" id="UP001153269">
    <property type="component" value="Unassembled WGS sequence"/>
</dbReference>
<protein>
    <submittedName>
        <fullName evidence="1">Uncharacterized protein</fullName>
    </submittedName>
</protein>
<evidence type="ECO:0000313" key="1">
    <source>
        <dbReference type="EMBL" id="CAB1440010.1"/>
    </source>
</evidence>
<gene>
    <name evidence="1" type="ORF">PLEPLA_LOCUS27776</name>
</gene>
<organism evidence="1 2">
    <name type="scientific">Pleuronectes platessa</name>
    <name type="common">European plaice</name>
    <dbReference type="NCBI Taxonomy" id="8262"/>
    <lineage>
        <taxon>Eukaryota</taxon>
        <taxon>Metazoa</taxon>
        <taxon>Chordata</taxon>
        <taxon>Craniata</taxon>
        <taxon>Vertebrata</taxon>
        <taxon>Euteleostomi</taxon>
        <taxon>Actinopterygii</taxon>
        <taxon>Neopterygii</taxon>
        <taxon>Teleostei</taxon>
        <taxon>Neoteleostei</taxon>
        <taxon>Acanthomorphata</taxon>
        <taxon>Carangaria</taxon>
        <taxon>Pleuronectiformes</taxon>
        <taxon>Pleuronectoidei</taxon>
        <taxon>Pleuronectidae</taxon>
        <taxon>Pleuronectes</taxon>
    </lineage>
</organism>
<comment type="caution">
    <text evidence="1">The sequence shown here is derived from an EMBL/GenBank/DDBJ whole genome shotgun (WGS) entry which is preliminary data.</text>
</comment>
<dbReference type="PROSITE" id="PS00616">
    <property type="entry name" value="HIS_ACID_PHOSPHAT_1"/>
    <property type="match status" value="1"/>
</dbReference>
<accession>A0A9N7UZ22</accession>